<dbReference type="InterPro" id="IPR011993">
    <property type="entry name" value="PH-like_dom_sf"/>
</dbReference>
<dbReference type="PANTHER" id="PTHR11232:SF2">
    <property type="entry name" value="FI05246P"/>
    <property type="match status" value="1"/>
</dbReference>
<evidence type="ECO:0000313" key="3">
    <source>
        <dbReference type="Proteomes" id="UP000694941"/>
    </source>
</evidence>
<evidence type="ECO:0000259" key="2">
    <source>
        <dbReference type="SMART" id="SM00462"/>
    </source>
</evidence>
<proteinExistence type="predicted"/>
<feature type="compositionally biased region" description="Basic and acidic residues" evidence="1">
    <location>
        <begin position="301"/>
        <end position="310"/>
    </location>
</feature>
<feature type="region of interest" description="Disordered" evidence="1">
    <location>
        <begin position="262"/>
        <end position="310"/>
    </location>
</feature>
<name>A0ABM1S9F0_LIMPO</name>
<evidence type="ECO:0000256" key="1">
    <source>
        <dbReference type="SAM" id="MobiDB-lite"/>
    </source>
</evidence>
<dbReference type="Pfam" id="PF14719">
    <property type="entry name" value="PID_2"/>
    <property type="match status" value="1"/>
</dbReference>
<accession>A0ABM1S9F0</accession>
<feature type="domain" description="PID" evidence="2">
    <location>
        <begin position="29"/>
        <end position="165"/>
    </location>
</feature>
<sequence length="310" mass="35636">MSVPNKPFSPSNVKRKLKFWNKKSVSITDYDPTYKVIYLGNVLTLWAKGENCVDKPLSTLWKNYCSNVKHEINMKVTVCHSGIKAVTKEHGLTEYWANRITFCTHNPQYPRVFCWVYRHEGRRMKQELRCHAVLCVKEEKAQTMAIQLNQKLSAALQEFRREKIIRQKARLSLANCTDEHPSLPRRKELLITGTVNFRPPMESSRSAPKLTSIDEIEEELEEDGDDFEDLMNGSLVSEQESTSDIVPDDIDSLSDQYLVTGRESDSFDSDSVEEVPNPCPLKPLNSIDEETDNISDESGYSEEKEYVSRM</sequence>
<dbReference type="Proteomes" id="UP000694941">
    <property type="component" value="Unplaced"/>
</dbReference>
<dbReference type="RefSeq" id="XP_022240255.1">
    <property type="nucleotide sequence ID" value="XM_022384547.1"/>
</dbReference>
<reference evidence="4" key="1">
    <citation type="submission" date="2025-08" db="UniProtKB">
        <authorList>
            <consortium name="RefSeq"/>
        </authorList>
    </citation>
    <scope>IDENTIFICATION</scope>
    <source>
        <tissue evidence="4">Muscle</tissue>
    </source>
</reference>
<dbReference type="SUPFAM" id="SSF50729">
    <property type="entry name" value="PH domain-like"/>
    <property type="match status" value="1"/>
</dbReference>
<dbReference type="InterPro" id="IPR033930">
    <property type="entry name" value="FAM43A/B_PTB"/>
</dbReference>
<dbReference type="PANTHER" id="PTHR11232">
    <property type="entry name" value="PHOSPHOTYROSINE INTERACTION DOMAIN-CONTAINING FAMILY MEMBER"/>
    <property type="match status" value="1"/>
</dbReference>
<gene>
    <name evidence="4" type="primary">LOC106458271</name>
</gene>
<dbReference type="InterPro" id="IPR006020">
    <property type="entry name" value="PTB/PI_dom"/>
</dbReference>
<dbReference type="GeneID" id="106458271"/>
<keyword evidence="3" id="KW-1185">Reference proteome</keyword>
<dbReference type="InterPro" id="IPR051133">
    <property type="entry name" value="Adapter_Engulfment-Domain"/>
</dbReference>
<protein>
    <submittedName>
        <fullName evidence="4">Protein FAM43A-like</fullName>
    </submittedName>
</protein>
<organism evidence="3 4">
    <name type="scientific">Limulus polyphemus</name>
    <name type="common">Atlantic horseshoe crab</name>
    <dbReference type="NCBI Taxonomy" id="6850"/>
    <lineage>
        <taxon>Eukaryota</taxon>
        <taxon>Metazoa</taxon>
        <taxon>Ecdysozoa</taxon>
        <taxon>Arthropoda</taxon>
        <taxon>Chelicerata</taxon>
        <taxon>Merostomata</taxon>
        <taxon>Xiphosura</taxon>
        <taxon>Limulidae</taxon>
        <taxon>Limulus</taxon>
    </lineage>
</organism>
<evidence type="ECO:0000313" key="4">
    <source>
        <dbReference type="RefSeq" id="XP_022240255.1"/>
    </source>
</evidence>
<dbReference type="CDD" id="cd01214">
    <property type="entry name" value="PTB_FAM43A"/>
    <property type="match status" value="1"/>
</dbReference>
<dbReference type="SMART" id="SM00462">
    <property type="entry name" value="PTB"/>
    <property type="match status" value="1"/>
</dbReference>
<dbReference type="Gene3D" id="2.30.29.30">
    <property type="entry name" value="Pleckstrin-homology domain (PH domain)/Phosphotyrosine-binding domain (PTB)"/>
    <property type="match status" value="1"/>
</dbReference>